<dbReference type="SUPFAM" id="SSF53590">
    <property type="entry name" value="Nucleoside hydrolase"/>
    <property type="match status" value="1"/>
</dbReference>
<dbReference type="EMBL" id="RDRB01000011">
    <property type="protein sequence ID" value="ROT97828.1"/>
    <property type="molecule type" value="Genomic_DNA"/>
</dbReference>
<reference evidence="4 5" key="1">
    <citation type="submission" date="2018-10" db="EMBL/GenBank/DDBJ databases">
        <title>Histidinibacterium lentulum gen. nov., sp. nov., a marine bacterium from the culture broth of Picochlorum sp. 122.</title>
        <authorList>
            <person name="Wang G."/>
        </authorList>
    </citation>
    <scope>NUCLEOTIDE SEQUENCE [LARGE SCALE GENOMIC DNA]</scope>
    <source>
        <strain evidence="4 5">B17</strain>
    </source>
</reference>
<keyword evidence="1 4" id="KW-0378">Hydrolase</keyword>
<protein>
    <submittedName>
        <fullName evidence="4">Nucleoside hydrolase</fullName>
    </submittedName>
</protein>
<dbReference type="RefSeq" id="WP_123643834.1">
    <property type="nucleotide sequence ID" value="NZ_ML119091.1"/>
</dbReference>
<dbReference type="InterPro" id="IPR001910">
    <property type="entry name" value="Inosine/uridine_hydrolase_dom"/>
</dbReference>
<dbReference type="OrthoDB" id="9797882at2"/>
<dbReference type="InterPro" id="IPR023186">
    <property type="entry name" value="IUNH"/>
</dbReference>
<evidence type="ECO:0000256" key="2">
    <source>
        <dbReference type="ARBA" id="ARBA00023295"/>
    </source>
</evidence>
<name>A0A3N2QRJ2_9RHOB</name>
<evidence type="ECO:0000313" key="4">
    <source>
        <dbReference type="EMBL" id="ROT97828.1"/>
    </source>
</evidence>
<sequence length="320" mass="33467">MPQKVLFDTDPGVDDAAALLFLHRAAALDLVGITTVFGNADIATCTRNALFLKALFGIEAPVAEGAGRDLRGRAGPVPVHVHGENGLGDAPLSGIDLPRSDPRPAHQLIAETLRAHPGEVRVIAVGRLTNLALALDADPGLVELARDIVLMGGAFAGGNGNVTPAAEANMIGDPDAADIVFGAPWKVTAVGLDVTRNILLPRRVLADWADSGDPGLEFLAAAKRHYVAYHDRFGVDGCYVHDPAAVAYALDPGLFEITEGPVRVIRDGIAMGQTIQADPAIPYPPGSAWEGRPVQNVARQANASAILDLFEETIAVSAEV</sequence>
<dbReference type="Gene3D" id="3.90.245.10">
    <property type="entry name" value="Ribonucleoside hydrolase-like"/>
    <property type="match status" value="1"/>
</dbReference>
<keyword evidence="2" id="KW-0326">Glycosidase</keyword>
<evidence type="ECO:0000256" key="1">
    <source>
        <dbReference type="ARBA" id="ARBA00022801"/>
    </source>
</evidence>
<dbReference type="PANTHER" id="PTHR12304:SF4">
    <property type="entry name" value="URIDINE NUCLEOSIDASE"/>
    <property type="match status" value="1"/>
</dbReference>
<accession>A0A3N2QRJ2</accession>
<feature type="domain" description="Inosine/uridine-preferring nucleoside hydrolase" evidence="3">
    <location>
        <begin position="5"/>
        <end position="306"/>
    </location>
</feature>
<dbReference type="Pfam" id="PF01156">
    <property type="entry name" value="IU_nuc_hydro"/>
    <property type="match status" value="1"/>
</dbReference>
<gene>
    <name evidence="4" type="ORF">EAT49_18685</name>
</gene>
<dbReference type="PANTHER" id="PTHR12304">
    <property type="entry name" value="INOSINE-URIDINE PREFERRING NUCLEOSIDE HYDROLASE"/>
    <property type="match status" value="1"/>
</dbReference>
<evidence type="ECO:0000313" key="5">
    <source>
        <dbReference type="Proteomes" id="UP000268016"/>
    </source>
</evidence>
<comment type="caution">
    <text evidence="4">The sequence shown here is derived from an EMBL/GenBank/DDBJ whole genome shotgun (WGS) entry which is preliminary data.</text>
</comment>
<dbReference type="GO" id="GO:0008477">
    <property type="term" value="F:purine nucleosidase activity"/>
    <property type="evidence" value="ECO:0007669"/>
    <property type="project" value="TreeGrafter"/>
</dbReference>
<dbReference type="GO" id="GO:0006152">
    <property type="term" value="P:purine nucleoside catabolic process"/>
    <property type="evidence" value="ECO:0007669"/>
    <property type="project" value="TreeGrafter"/>
</dbReference>
<evidence type="ECO:0000259" key="3">
    <source>
        <dbReference type="Pfam" id="PF01156"/>
    </source>
</evidence>
<dbReference type="AlphaFoldDB" id="A0A3N2QRJ2"/>
<dbReference type="InterPro" id="IPR036452">
    <property type="entry name" value="Ribo_hydro-like"/>
</dbReference>
<dbReference type="GO" id="GO:0005829">
    <property type="term" value="C:cytosol"/>
    <property type="evidence" value="ECO:0007669"/>
    <property type="project" value="TreeGrafter"/>
</dbReference>
<proteinExistence type="predicted"/>
<dbReference type="CDD" id="cd02650">
    <property type="entry name" value="nuc_hydro_CaPnhB"/>
    <property type="match status" value="1"/>
</dbReference>
<dbReference type="Proteomes" id="UP000268016">
    <property type="component" value="Unassembled WGS sequence"/>
</dbReference>
<keyword evidence="5" id="KW-1185">Reference proteome</keyword>
<organism evidence="4 5">
    <name type="scientific">Histidinibacterium lentulum</name>
    <dbReference type="NCBI Taxonomy" id="2480588"/>
    <lineage>
        <taxon>Bacteria</taxon>
        <taxon>Pseudomonadati</taxon>
        <taxon>Pseudomonadota</taxon>
        <taxon>Alphaproteobacteria</taxon>
        <taxon>Rhodobacterales</taxon>
        <taxon>Paracoccaceae</taxon>
        <taxon>Histidinibacterium</taxon>
    </lineage>
</organism>